<evidence type="ECO:0000313" key="2">
    <source>
        <dbReference type="Proteomes" id="UP001145114"/>
    </source>
</evidence>
<gene>
    <name evidence="1" type="primary">PBP1</name>
    <name evidence="1" type="ORF">EV182_003232</name>
</gene>
<comment type="caution">
    <text evidence="1">The sequence shown here is derived from an EMBL/GenBank/DDBJ whole genome shotgun (WGS) entry which is preliminary data.</text>
</comment>
<name>A0ACC1HY88_9FUNG</name>
<keyword evidence="2" id="KW-1185">Reference proteome</keyword>
<reference evidence="1" key="1">
    <citation type="submission" date="2022-06" db="EMBL/GenBank/DDBJ databases">
        <title>Phylogenomic reconstructions and comparative analyses of Kickxellomycotina fungi.</title>
        <authorList>
            <person name="Reynolds N.K."/>
            <person name="Stajich J.E."/>
            <person name="Barry K."/>
            <person name="Grigoriev I.V."/>
            <person name="Crous P."/>
            <person name="Smith M.E."/>
        </authorList>
    </citation>
    <scope>NUCLEOTIDE SEQUENCE</scope>
    <source>
        <strain evidence="1">RSA 2271</strain>
    </source>
</reference>
<sequence length="787" mass="83244">GVQVELVTKDGSKYIGVLQGANLRGPLGIVLKHVRPQPRQDQAPTNTIPPPINTLIIAAGDLVSISAVVDFTAATKKTEARRLGFQTDTDISGGGILRERELRPWVPDADDADIETLESHSLSGEGRWNQFKVNEELFGVKSDFDEELYTTKLNRDRPDFRERELEAIRIANEIQASPAPNIHIAEERREISGPADDGMDEEARYGAVLRSAQKSGKYVPPFIRTKAGASLSPLVATSPATRSTPSDVGALEVSSAIEEPADTGMPAQTGSIIPTLQVSVGPVASNAAAAAALSKLNIRTLPSTDSVDKPQPPAEAAAPKEETATMASPIAGHRSLAPLASRVEKSRGDGRVPPKPKIDIATRIITEREKLQMKKKAMIQDKMAELVEFGSKFKLKTPMPEDVAEIIRPKKAALSGNTEDDAEDNGSAEERPEGGDTVAIDTAKDVTQKTSAEANAADTAPKGAKEPASKPTKPTTEFKLNANAPSFRPNPKAPAFVPKVARAAASGRTHSAARPEYNPFFGSRKVDKQPVKLWGDVLAIPARSSDSSSSKASETAPTWTYGNRSFRTHFMPQGRDISGATMDGSGAGYYMSIPQPYPHPQYGYVPGHHLPSMPAPPPPFMSPAPMYQPSNTSAPWRVASSNGSYDPHLPPQYTHEYSSPVLTASAGPGGPIVDYSVPHQHPAMVMVSPQTFMQAHHIGGASAGMPMMQPQMGAMPVEGARPAQLGQGNGNNGIDAADNNNNHGSNNNNNGSNNNNNGSSSGSGNGSNSGGGDNNSNAVALGNGSIP</sequence>
<evidence type="ECO:0000313" key="1">
    <source>
        <dbReference type="EMBL" id="KAJ1678849.1"/>
    </source>
</evidence>
<dbReference type="EMBL" id="JAMZIH010000806">
    <property type="protein sequence ID" value="KAJ1678849.1"/>
    <property type="molecule type" value="Genomic_DNA"/>
</dbReference>
<organism evidence="1 2">
    <name type="scientific">Spiromyces aspiralis</name>
    <dbReference type="NCBI Taxonomy" id="68401"/>
    <lineage>
        <taxon>Eukaryota</taxon>
        <taxon>Fungi</taxon>
        <taxon>Fungi incertae sedis</taxon>
        <taxon>Zoopagomycota</taxon>
        <taxon>Kickxellomycotina</taxon>
        <taxon>Kickxellomycetes</taxon>
        <taxon>Kickxellales</taxon>
        <taxon>Kickxellaceae</taxon>
        <taxon>Spiromyces</taxon>
    </lineage>
</organism>
<dbReference type="Proteomes" id="UP001145114">
    <property type="component" value="Unassembled WGS sequence"/>
</dbReference>
<accession>A0ACC1HY88</accession>
<feature type="non-terminal residue" evidence="1">
    <location>
        <position position="787"/>
    </location>
</feature>
<protein>
    <submittedName>
        <fullName evidence="1">Poly(A)-binding protein binding protein</fullName>
    </submittedName>
</protein>
<feature type="non-terminal residue" evidence="1">
    <location>
        <position position="1"/>
    </location>
</feature>
<proteinExistence type="predicted"/>